<organism evidence="1">
    <name type="scientific">Anguilla anguilla</name>
    <name type="common">European freshwater eel</name>
    <name type="synonym">Muraena anguilla</name>
    <dbReference type="NCBI Taxonomy" id="7936"/>
    <lineage>
        <taxon>Eukaryota</taxon>
        <taxon>Metazoa</taxon>
        <taxon>Chordata</taxon>
        <taxon>Craniata</taxon>
        <taxon>Vertebrata</taxon>
        <taxon>Euteleostomi</taxon>
        <taxon>Actinopterygii</taxon>
        <taxon>Neopterygii</taxon>
        <taxon>Teleostei</taxon>
        <taxon>Anguilliformes</taxon>
        <taxon>Anguillidae</taxon>
        <taxon>Anguilla</taxon>
    </lineage>
</organism>
<proteinExistence type="predicted"/>
<protein>
    <submittedName>
        <fullName evidence="1">Uncharacterized protein</fullName>
    </submittedName>
</protein>
<dbReference type="EMBL" id="GBXM01061793">
    <property type="protein sequence ID" value="JAH46784.1"/>
    <property type="molecule type" value="Transcribed_RNA"/>
</dbReference>
<name>A0A0E9SZN2_ANGAN</name>
<evidence type="ECO:0000313" key="1">
    <source>
        <dbReference type="EMBL" id="JAH46784.1"/>
    </source>
</evidence>
<reference evidence="1" key="1">
    <citation type="submission" date="2014-11" db="EMBL/GenBank/DDBJ databases">
        <authorList>
            <person name="Amaro Gonzalez C."/>
        </authorList>
    </citation>
    <scope>NUCLEOTIDE SEQUENCE</scope>
</reference>
<reference evidence="1" key="2">
    <citation type="journal article" date="2015" name="Fish Shellfish Immunol.">
        <title>Early steps in the European eel (Anguilla anguilla)-Vibrio vulnificus interaction in the gills: Role of the RtxA13 toxin.</title>
        <authorList>
            <person name="Callol A."/>
            <person name="Pajuelo D."/>
            <person name="Ebbesson L."/>
            <person name="Teles M."/>
            <person name="MacKenzie S."/>
            <person name="Amaro C."/>
        </authorList>
    </citation>
    <scope>NUCLEOTIDE SEQUENCE</scope>
</reference>
<sequence>MIFWRCPPVK</sequence>
<accession>A0A0E9SZN2</accession>